<feature type="signal peptide" evidence="1">
    <location>
        <begin position="1"/>
        <end position="21"/>
    </location>
</feature>
<reference evidence="2" key="1">
    <citation type="submission" date="2021-06" db="EMBL/GenBank/DDBJ databases">
        <authorList>
            <person name="Arsene-Ploetze F."/>
        </authorList>
    </citation>
    <scope>NUCLEOTIDE SEQUENCE</scope>
    <source>
        <strain evidence="2">SBRY1</strain>
    </source>
</reference>
<dbReference type="PROSITE" id="PS51257">
    <property type="entry name" value="PROKAR_LIPOPROTEIN"/>
    <property type="match status" value="1"/>
</dbReference>
<dbReference type="EMBL" id="CAJVAX010000004">
    <property type="protein sequence ID" value="CAG7617907.1"/>
    <property type="molecule type" value="Genomic_DNA"/>
</dbReference>
<organism evidence="2 3">
    <name type="scientific">Actinacidiphila bryophytorum</name>
    <dbReference type="NCBI Taxonomy" id="1436133"/>
    <lineage>
        <taxon>Bacteria</taxon>
        <taxon>Bacillati</taxon>
        <taxon>Actinomycetota</taxon>
        <taxon>Actinomycetes</taxon>
        <taxon>Kitasatosporales</taxon>
        <taxon>Streptomycetaceae</taxon>
        <taxon>Actinacidiphila</taxon>
    </lineage>
</organism>
<dbReference type="RefSeq" id="WP_205045953.1">
    <property type="nucleotide sequence ID" value="NZ_CAJVAX010000004.1"/>
</dbReference>
<comment type="caution">
    <text evidence="2">The sequence shown here is derived from an EMBL/GenBank/DDBJ whole genome shotgun (WGS) entry which is preliminary data.</text>
</comment>
<keyword evidence="1" id="KW-0732">Signal</keyword>
<dbReference type="Proteomes" id="UP001153328">
    <property type="component" value="Unassembled WGS sequence"/>
</dbReference>
<proteinExistence type="predicted"/>
<evidence type="ECO:0000313" key="3">
    <source>
        <dbReference type="Proteomes" id="UP001153328"/>
    </source>
</evidence>
<dbReference type="AlphaFoldDB" id="A0A9W4GXD9"/>
<keyword evidence="3" id="KW-1185">Reference proteome</keyword>
<sequence length="156" mass="16107">MKRVPRVRVACVLAACAVLLAACSDSGSSARIDGDGLAGTWTSGKGAALTIERTPQSFSATGLKVDASAYPDCTGELDDGGWEFYDEHGLTSPAAGSGTQLVLAFPAGRGRQSSACSVDVDVRKKSGRLMLCISDYADSTCDSGIYFTKEDGAPGR</sequence>
<accession>A0A9W4GXD9</accession>
<evidence type="ECO:0000256" key="1">
    <source>
        <dbReference type="SAM" id="SignalP"/>
    </source>
</evidence>
<evidence type="ECO:0008006" key="4">
    <source>
        <dbReference type="Google" id="ProtNLM"/>
    </source>
</evidence>
<protein>
    <recommendedName>
        <fullName evidence="4">Lipoprotein</fullName>
    </recommendedName>
</protein>
<feature type="chain" id="PRO_5041000486" description="Lipoprotein" evidence="1">
    <location>
        <begin position="22"/>
        <end position="156"/>
    </location>
</feature>
<evidence type="ECO:0000313" key="2">
    <source>
        <dbReference type="EMBL" id="CAG7617907.1"/>
    </source>
</evidence>
<gene>
    <name evidence="2" type="ORF">SBRY_120083</name>
</gene>
<name>A0A9W4GXD9_9ACTN</name>